<keyword evidence="5 7" id="KW-0472">Membrane</keyword>
<protein>
    <recommendedName>
        <fullName evidence="7">ATP synthase subunit delta</fullName>
    </recommendedName>
    <alternativeName>
        <fullName evidence="7">ATP synthase F(1) sector subunit delta</fullName>
    </alternativeName>
    <alternativeName>
        <fullName evidence="7">F-type ATPase subunit delta</fullName>
        <shortName evidence="7">F-ATPase subunit delta</shortName>
    </alternativeName>
</protein>
<keyword evidence="9" id="KW-1185">Reference proteome</keyword>
<keyword evidence="4 7" id="KW-0406">Ion transport</keyword>
<keyword evidence="3 7" id="KW-0375">Hydrogen ion transport</keyword>
<proteinExistence type="inferred from homology"/>
<evidence type="ECO:0000313" key="9">
    <source>
        <dbReference type="Proteomes" id="UP001597427"/>
    </source>
</evidence>
<dbReference type="InterPro" id="IPR000711">
    <property type="entry name" value="ATPase_OSCP/dsu"/>
</dbReference>
<dbReference type="InterPro" id="IPR026015">
    <property type="entry name" value="ATP_synth_OSCP/delta_N_sf"/>
</dbReference>
<keyword evidence="7" id="KW-0139">CF(1)</keyword>
<dbReference type="PRINTS" id="PR00125">
    <property type="entry name" value="ATPASEDELTA"/>
</dbReference>
<dbReference type="Pfam" id="PF00213">
    <property type="entry name" value="OSCP"/>
    <property type="match status" value="1"/>
</dbReference>
<keyword evidence="6 7" id="KW-0066">ATP synthesis</keyword>
<evidence type="ECO:0000256" key="3">
    <source>
        <dbReference type="ARBA" id="ARBA00022781"/>
    </source>
</evidence>
<keyword evidence="7" id="KW-1003">Cell membrane</keyword>
<comment type="function">
    <text evidence="7">This protein is part of the stalk that links CF(0) to CF(1). It either transmits conformational changes from CF(0) to CF(1) or is implicated in proton conduction.</text>
</comment>
<comment type="subcellular location">
    <subcellularLocation>
        <location evidence="7">Cell membrane</location>
        <topology evidence="7">Peripheral membrane protein</topology>
    </subcellularLocation>
    <subcellularLocation>
        <location evidence="1">Membrane</location>
    </subcellularLocation>
</comment>
<comment type="caution">
    <text evidence="8">The sequence shown here is derived from an EMBL/GenBank/DDBJ whole genome shotgun (WGS) entry which is preliminary data.</text>
</comment>
<gene>
    <name evidence="7 8" type="primary">atpH</name>
    <name evidence="8" type="ORF">ACFSR0_08775</name>
</gene>
<evidence type="ECO:0000256" key="6">
    <source>
        <dbReference type="ARBA" id="ARBA00023310"/>
    </source>
</evidence>
<dbReference type="HAMAP" id="MF_01416">
    <property type="entry name" value="ATP_synth_delta_bact"/>
    <property type="match status" value="1"/>
</dbReference>
<evidence type="ECO:0000256" key="5">
    <source>
        <dbReference type="ARBA" id="ARBA00023136"/>
    </source>
</evidence>
<evidence type="ECO:0000256" key="1">
    <source>
        <dbReference type="ARBA" id="ARBA00004370"/>
    </source>
</evidence>
<keyword evidence="2 7" id="KW-0813">Transport</keyword>
<dbReference type="NCBIfam" id="TIGR01145">
    <property type="entry name" value="ATP_synt_delta"/>
    <property type="match status" value="1"/>
</dbReference>
<dbReference type="Gene3D" id="1.10.520.20">
    <property type="entry name" value="N-terminal domain of the delta subunit of the F1F0-ATP synthase"/>
    <property type="match status" value="1"/>
</dbReference>
<evidence type="ECO:0000256" key="7">
    <source>
        <dbReference type="HAMAP-Rule" id="MF_01416"/>
    </source>
</evidence>
<dbReference type="RefSeq" id="WP_379981947.1">
    <property type="nucleotide sequence ID" value="NZ_JBHUMO010000052.1"/>
</dbReference>
<dbReference type="EMBL" id="JBHUMO010000052">
    <property type="protein sequence ID" value="MFD2729515.1"/>
    <property type="molecule type" value="Genomic_DNA"/>
</dbReference>
<dbReference type="PANTHER" id="PTHR11910">
    <property type="entry name" value="ATP SYNTHASE DELTA CHAIN"/>
    <property type="match status" value="1"/>
</dbReference>
<reference evidence="9" key="1">
    <citation type="journal article" date="2019" name="Int. J. Syst. Evol. Microbiol.">
        <title>The Global Catalogue of Microorganisms (GCM) 10K type strain sequencing project: providing services to taxonomists for standard genome sequencing and annotation.</title>
        <authorList>
            <consortium name="The Broad Institute Genomics Platform"/>
            <consortium name="The Broad Institute Genome Sequencing Center for Infectious Disease"/>
            <person name="Wu L."/>
            <person name="Ma J."/>
        </authorList>
    </citation>
    <scope>NUCLEOTIDE SEQUENCE [LARGE SCALE GENOMIC DNA]</scope>
    <source>
        <strain evidence="9">TISTR 932</strain>
    </source>
</reference>
<organism evidence="8 9">
    <name type="scientific">Enterococcus camelliae</name>
    <dbReference type="NCBI Taxonomy" id="453959"/>
    <lineage>
        <taxon>Bacteria</taxon>
        <taxon>Bacillati</taxon>
        <taxon>Bacillota</taxon>
        <taxon>Bacilli</taxon>
        <taxon>Lactobacillales</taxon>
        <taxon>Enterococcaceae</taxon>
        <taxon>Enterococcus</taxon>
    </lineage>
</organism>
<evidence type="ECO:0000256" key="4">
    <source>
        <dbReference type="ARBA" id="ARBA00023065"/>
    </source>
</evidence>
<accession>A0ABW5TLR3</accession>
<dbReference type="SUPFAM" id="SSF47928">
    <property type="entry name" value="N-terminal domain of the delta subunit of the F1F0-ATP synthase"/>
    <property type="match status" value="1"/>
</dbReference>
<comment type="similarity">
    <text evidence="7">Belongs to the ATPase delta chain family.</text>
</comment>
<comment type="function">
    <text evidence="7">F(1)F(0) ATP synthase produces ATP from ADP in the presence of a proton or sodium gradient. F-type ATPases consist of two structural domains, F(1) containing the extramembraneous catalytic core and F(0) containing the membrane proton channel, linked together by a central stalk and a peripheral stalk. During catalysis, ATP synthesis in the catalytic domain of F(1) is coupled via a rotary mechanism of the central stalk subunits to proton translocation.</text>
</comment>
<dbReference type="Proteomes" id="UP001597427">
    <property type="component" value="Unassembled WGS sequence"/>
</dbReference>
<sequence length="180" mass="20623">MKIDKATVGKRYAKALFELAVEEGKMDEIYQDLLSLRTIYQEIPTLGELLSDVRLDKNEKRQLMDTLIKPFSGLMERFLEIVFEYNRMDDFLLIAAEYERRHDDKKGLVIGTVTTAVALNNQQKEALENKTASLLNYQDAKLEEKIDPTIIGGVIVEANHQVIDGSVKSRLDYLRSKLAR</sequence>
<evidence type="ECO:0000256" key="2">
    <source>
        <dbReference type="ARBA" id="ARBA00022448"/>
    </source>
</evidence>
<evidence type="ECO:0000313" key="8">
    <source>
        <dbReference type="EMBL" id="MFD2729515.1"/>
    </source>
</evidence>
<name>A0ABW5TLR3_9ENTE</name>